<keyword evidence="3" id="KW-0493">Microtubule</keyword>
<feature type="region of interest" description="Disordered" evidence="9">
    <location>
        <begin position="619"/>
        <end position="644"/>
    </location>
</feature>
<dbReference type="EMBL" id="ML170202">
    <property type="protein sequence ID" value="TDL18934.1"/>
    <property type="molecule type" value="Genomic_DNA"/>
</dbReference>
<evidence type="ECO:0008006" key="14">
    <source>
        <dbReference type="Google" id="ProtNLM"/>
    </source>
</evidence>
<sequence>MSAALNLNTVNDASSQSLGRLEDLSLGSLPSMTLAPSKQRVASTSSGTTAPSSAPISTPSPPGMSYTRRKSSHNNANDLATPVGKRIAFSSFQINDDGVVDGEDGEDVLDTPGRERRFDALETPAASRPSGKRTKSSGGKGSSNLTLRDQEKHIDALKKENFNIKLKVHFLEERLAQLAPDQIDAALRQNINLKIEVQQRGLEMKRYKKLVLELERELERLQKARSRERELEEKLEERERELRELRRRGGAGPGMDREEETELMEVQLRNQELEERQGQLVEELDDAKELLEENMDEIERLKEIIQRRPDGSGDESRSDAEGGGSGRIDRMKRKIAELEEANEDLRTRLEDQLEVVAQREDEKEELADALEGVQLELEDLHRKREAESLERSQSRAEILEEREEREAVEEDLNALRDRLAATAIELQQKEDEIEMKSREIDELIGEHDRIVEVVEQEWRGEVDEARNQVEELRDAIAERDAESKELRFTISELESNTNELHIKFEAALAHLEQESEDKDAEIENANREIERLSSRVYDLEEEIDRLREDGARLREDEAAERERLETLSAALKDKLATVKDELQQMTEMYDDAMQNIHAHRARQEELARHVEDLVAECRKERDAREKAEADLDGAESRYETDLRHERRTLEAKESALQSALSDLARAQALLTQRERDLADVQDAIRALESESKKAGESHTTDRFSLQLEVDRLRRDIERVEADLTRARRDAEDQEAKVRDKEGALDRLHSENRDLSTQLAAQTQARLNVSDKLDSAQTSLRNAESELASYRSRVEDLENRLSKDQRSLLSAESKYRDQLTERNTLLLTIYQYTDKILGVDKTSKNAETKPFSNFGIFHDSLISRLKSLSQIQLTFDKKCKEAESRYTERILDLRKQLDSRWKQIDKFESSVKAMTETKLGWKRKFSSKEGELEALKTTNAELCAQLSNLKRPAQNESLEVKALQARAANAERRLTNAQNQLLATEEKMASMNQKTTAADNKWEARVKEYETRLKAAEERVKRERQGAKERVAELENTVKSLHRQIDLAKKRNEQLTDVVENNKISTSPNR</sequence>
<comment type="subcellular location">
    <subcellularLocation>
        <location evidence="1">Cytoplasm</location>
    </subcellularLocation>
</comment>
<name>A0A4Y7PU49_9AGAM</name>
<protein>
    <recommendedName>
        <fullName evidence="14">Centrosomin N-terminal motif 1 domain-containing protein</fullName>
    </recommendedName>
</protein>
<dbReference type="OrthoDB" id="10255000at2759"/>
<dbReference type="GO" id="GO:0005874">
    <property type="term" value="C:microtubule"/>
    <property type="evidence" value="ECO:0007669"/>
    <property type="project" value="UniProtKB-KW"/>
</dbReference>
<dbReference type="GO" id="GO:0005815">
    <property type="term" value="C:microtubule organizing center"/>
    <property type="evidence" value="ECO:0007669"/>
    <property type="project" value="InterPro"/>
</dbReference>
<dbReference type="STRING" id="50990.A0A4Y7PU49"/>
<evidence type="ECO:0000256" key="4">
    <source>
        <dbReference type="ARBA" id="ARBA00022741"/>
    </source>
</evidence>
<evidence type="ECO:0000313" key="13">
    <source>
        <dbReference type="Proteomes" id="UP000294933"/>
    </source>
</evidence>
<dbReference type="Proteomes" id="UP000294933">
    <property type="component" value="Unassembled WGS sequence"/>
</dbReference>
<dbReference type="PANTHER" id="PTHR37739:SF16">
    <property type="entry name" value="KINESIN-LIKE PROTEIN"/>
    <property type="match status" value="1"/>
</dbReference>
<evidence type="ECO:0000256" key="3">
    <source>
        <dbReference type="ARBA" id="ARBA00022701"/>
    </source>
</evidence>
<dbReference type="InterPro" id="IPR044986">
    <property type="entry name" value="KIF15/KIN-12"/>
</dbReference>
<feature type="region of interest" description="Disordered" evidence="9">
    <location>
        <begin position="303"/>
        <end position="331"/>
    </location>
</feature>
<evidence type="ECO:0000313" key="12">
    <source>
        <dbReference type="EMBL" id="TDL18934.1"/>
    </source>
</evidence>
<feature type="coiled-coil region" evidence="8">
    <location>
        <begin position="952"/>
        <end position="1057"/>
    </location>
</feature>
<evidence type="ECO:0000256" key="2">
    <source>
        <dbReference type="ARBA" id="ARBA00022490"/>
    </source>
</evidence>
<dbReference type="Gene3D" id="1.10.287.1490">
    <property type="match status" value="2"/>
</dbReference>
<dbReference type="Pfam" id="PF24622">
    <property type="entry name" value="TMP_4"/>
    <property type="match status" value="1"/>
</dbReference>
<keyword evidence="6 8" id="KW-0175">Coiled coil</keyword>
<dbReference type="Pfam" id="PF07989">
    <property type="entry name" value="Cnn_1N"/>
    <property type="match status" value="1"/>
</dbReference>
<dbReference type="AlphaFoldDB" id="A0A4Y7PU49"/>
<evidence type="ECO:0000256" key="9">
    <source>
        <dbReference type="SAM" id="MobiDB-lite"/>
    </source>
</evidence>
<dbReference type="InterPro" id="IPR012943">
    <property type="entry name" value="Cnn_1N"/>
</dbReference>
<accession>A0A4Y7PU49</accession>
<dbReference type="GO" id="GO:0005737">
    <property type="term" value="C:cytoplasm"/>
    <property type="evidence" value="ECO:0007669"/>
    <property type="project" value="UniProtKB-SubCell"/>
</dbReference>
<evidence type="ECO:0000259" key="10">
    <source>
        <dbReference type="Pfam" id="PF07989"/>
    </source>
</evidence>
<dbReference type="Gene3D" id="1.20.5.340">
    <property type="match status" value="1"/>
</dbReference>
<keyword evidence="2" id="KW-0963">Cytoplasm</keyword>
<keyword evidence="5" id="KW-0067">ATP-binding</keyword>
<dbReference type="Pfam" id="PF12808">
    <property type="entry name" value="Mto2_bdg"/>
    <property type="match status" value="1"/>
</dbReference>
<feature type="compositionally biased region" description="Basic and acidic residues" evidence="9">
    <location>
        <begin position="303"/>
        <end position="320"/>
    </location>
</feature>
<dbReference type="InterPro" id="IPR024545">
    <property type="entry name" value="Mto1-like_Mto2p-bd"/>
</dbReference>
<feature type="region of interest" description="Disordered" evidence="9">
    <location>
        <begin position="28"/>
        <end position="79"/>
    </location>
</feature>
<feature type="region of interest" description="Disordered" evidence="9">
    <location>
        <begin position="96"/>
        <end position="148"/>
    </location>
</feature>
<feature type="region of interest" description="Disordered" evidence="9">
    <location>
        <begin position="383"/>
        <end position="402"/>
    </location>
</feature>
<evidence type="ECO:0000256" key="6">
    <source>
        <dbReference type="ARBA" id="ARBA00023054"/>
    </source>
</evidence>
<feature type="domain" description="Mto1-like Mto2p-binding" evidence="11">
    <location>
        <begin position="1000"/>
        <end position="1050"/>
    </location>
</feature>
<keyword evidence="13" id="KW-1185">Reference proteome</keyword>
<dbReference type="GO" id="GO:0005524">
    <property type="term" value="F:ATP binding"/>
    <property type="evidence" value="ECO:0007669"/>
    <property type="project" value="UniProtKB-KW"/>
</dbReference>
<evidence type="ECO:0000256" key="5">
    <source>
        <dbReference type="ARBA" id="ARBA00022840"/>
    </source>
</evidence>
<evidence type="ECO:0000256" key="8">
    <source>
        <dbReference type="SAM" id="Coils"/>
    </source>
</evidence>
<dbReference type="PANTHER" id="PTHR37739">
    <property type="entry name" value="KINESIN-LIKE PROTEIN KIN-12D"/>
    <property type="match status" value="1"/>
</dbReference>
<gene>
    <name evidence="12" type="ORF">BD410DRAFT_792731</name>
</gene>
<organism evidence="12 13">
    <name type="scientific">Rickenella mellea</name>
    <dbReference type="NCBI Taxonomy" id="50990"/>
    <lineage>
        <taxon>Eukaryota</taxon>
        <taxon>Fungi</taxon>
        <taxon>Dikarya</taxon>
        <taxon>Basidiomycota</taxon>
        <taxon>Agaricomycotina</taxon>
        <taxon>Agaricomycetes</taxon>
        <taxon>Hymenochaetales</taxon>
        <taxon>Rickenellaceae</taxon>
        <taxon>Rickenella</taxon>
    </lineage>
</organism>
<feature type="domain" description="Centrosomin N-terminal motif 1" evidence="10">
    <location>
        <begin position="146"/>
        <end position="219"/>
    </location>
</feature>
<dbReference type="SUPFAM" id="SSF57997">
    <property type="entry name" value="Tropomyosin"/>
    <property type="match status" value="2"/>
</dbReference>
<evidence type="ECO:0000259" key="11">
    <source>
        <dbReference type="Pfam" id="PF12808"/>
    </source>
</evidence>
<keyword evidence="4" id="KW-0547">Nucleotide-binding</keyword>
<feature type="compositionally biased region" description="Acidic residues" evidence="9">
    <location>
        <begin position="98"/>
        <end position="109"/>
    </location>
</feature>
<evidence type="ECO:0000256" key="7">
    <source>
        <dbReference type="ARBA" id="ARBA00023175"/>
    </source>
</evidence>
<feature type="compositionally biased region" description="Low complexity" evidence="9">
    <location>
        <begin position="42"/>
        <end position="57"/>
    </location>
</feature>
<proteinExistence type="predicted"/>
<reference evidence="12 13" key="1">
    <citation type="submission" date="2018-06" db="EMBL/GenBank/DDBJ databases">
        <title>A transcriptomic atlas of mushroom development highlights an independent origin of complex multicellularity.</title>
        <authorList>
            <consortium name="DOE Joint Genome Institute"/>
            <person name="Krizsan K."/>
            <person name="Almasi E."/>
            <person name="Merenyi Z."/>
            <person name="Sahu N."/>
            <person name="Viragh M."/>
            <person name="Koszo T."/>
            <person name="Mondo S."/>
            <person name="Kiss B."/>
            <person name="Balint B."/>
            <person name="Kues U."/>
            <person name="Barry K."/>
            <person name="Hegedus J.C."/>
            <person name="Henrissat B."/>
            <person name="Johnson J."/>
            <person name="Lipzen A."/>
            <person name="Ohm R."/>
            <person name="Nagy I."/>
            <person name="Pangilinan J."/>
            <person name="Yan J."/>
            <person name="Xiong Y."/>
            <person name="Grigoriev I.V."/>
            <person name="Hibbett D.S."/>
            <person name="Nagy L.G."/>
        </authorList>
    </citation>
    <scope>NUCLEOTIDE SEQUENCE [LARGE SCALE GENOMIC DNA]</scope>
    <source>
        <strain evidence="12 13">SZMC22713</strain>
    </source>
</reference>
<keyword evidence="7" id="KW-0505">Motor protein</keyword>
<dbReference type="VEuPathDB" id="FungiDB:BD410DRAFT_792731"/>
<evidence type="ECO:0000256" key="1">
    <source>
        <dbReference type="ARBA" id="ARBA00004496"/>
    </source>
</evidence>